<evidence type="ECO:0000256" key="1">
    <source>
        <dbReference type="ARBA" id="ARBA00004141"/>
    </source>
</evidence>
<dbReference type="Proteomes" id="UP000618754">
    <property type="component" value="Unassembled WGS sequence"/>
</dbReference>
<feature type="transmembrane region" description="Helical" evidence="6">
    <location>
        <begin position="138"/>
        <end position="156"/>
    </location>
</feature>
<protein>
    <submittedName>
        <fullName evidence="8">MFS transporter</fullName>
    </submittedName>
</protein>
<evidence type="ECO:0000313" key="8">
    <source>
        <dbReference type="EMBL" id="MBD1385924.1"/>
    </source>
</evidence>
<dbReference type="PROSITE" id="PS50850">
    <property type="entry name" value="MFS"/>
    <property type="match status" value="1"/>
</dbReference>
<evidence type="ECO:0000256" key="5">
    <source>
        <dbReference type="ARBA" id="ARBA00023136"/>
    </source>
</evidence>
<feature type="transmembrane region" description="Helical" evidence="6">
    <location>
        <begin position="248"/>
        <end position="270"/>
    </location>
</feature>
<feature type="transmembrane region" description="Helical" evidence="6">
    <location>
        <begin position="374"/>
        <end position="391"/>
    </location>
</feature>
<keyword evidence="9" id="KW-1185">Reference proteome</keyword>
<dbReference type="InterPro" id="IPR020846">
    <property type="entry name" value="MFS_dom"/>
</dbReference>
<keyword evidence="4 6" id="KW-1133">Transmembrane helix</keyword>
<dbReference type="InterPro" id="IPR011701">
    <property type="entry name" value="MFS"/>
</dbReference>
<feature type="transmembrane region" description="Helical" evidence="6">
    <location>
        <begin position="52"/>
        <end position="72"/>
    </location>
</feature>
<name>A0ABR7X5R0_9SPHI</name>
<gene>
    <name evidence="8" type="ORF">IDJ75_11585</name>
</gene>
<feature type="transmembrane region" description="Helical" evidence="6">
    <location>
        <begin position="216"/>
        <end position="236"/>
    </location>
</feature>
<feature type="transmembrane region" description="Helical" evidence="6">
    <location>
        <begin position="308"/>
        <end position="332"/>
    </location>
</feature>
<dbReference type="Pfam" id="PF07690">
    <property type="entry name" value="MFS_1"/>
    <property type="match status" value="1"/>
</dbReference>
<feature type="transmembrane region" description="Helical" evidence="6">
    <location>
        <begin position="168"/>
        <end position="187"/>
    </location>
</feature>
<feature type="transmembrane region" description="Helical" evidence="6">
    <location>
        <begin position="84"/>
        <end position="103"/>
    </location>
</feature>
<dbReference type="InterPro" id="IPR036259">
    <property type="entry name" value="MFS_trans_sf"/>
</dbReference>
<dbReference type="EMBL" id="JACWMW010000002">
    <property type="protein sequence ID" value="MBD1385924.1"/>
    <property type="molecule type" value="Genomic_DNA"/>
</dbReference>
<feature type="transmembrane region" description="Helical" evidence="6">
    <location>
        <begin position="282"/>
        <end position="302"/>
    </location>
</feature>
<sequence>MIMKTIKEKNRPIATFLAFALIPLSGFATDIYIPSLPAMATQLHVSTAAVQLSLIVFLISSGISQLFVGSLLDSYGRYNPGRLALVAFILASFAIAVSHHILLVYVMRVIQGIAVAAIVVGKRAYFIDTYSGEKLKHYTSLFSIVWAAAPIIAPFLGGFLQDNFGWQANFYFLGFFTLAILMLELIYGGESLKYFQPFKAGTIFHIYRETFRTVDYTLGLIIISLAYAMLIVYGLTSPFVIEHVFQRSPVVTGFSSLFSGMALMSGGIISKLLIRKPLVGKLTIAILLQVLFAATMMLSGLYKANLWTFVAFTLAVHFLSGFIFNNAFAYCLGRFSKNAGIVSGITGGALFIVTSIISYGIVNVLEIRDQHMLGMAYLIFAGLAVIVLFLFSQARKTSEEMTEAGRYINSILVKK</sequence>
<dbReference type="SUPFAM" id="SSF103473">
    <property type="entry name" value="MFS general substrate transporter"/>
    <property type="match status" value="1"/>
</dbReference>
<evidence type="ECO:0000256" key="4">
    <source>
        <dbReference type="ARBA" id="ARBA00022989"/>
    </source>
</evidence>
<keyword evidence="3 6" id="KW-0812">Transmembrane</keyword>
<organism evidence="8 9">
    <name type="scientific">Mucilaginibacter rigui</name>
    <dbReference type="NCBI Taxonomy" id="534635"/>
    <lineage>
        <taxon>Bacteria</taxon>
        <taxon>Pseudomonadati</taxon>
        <taxon>Bacteroidota</taxon>
        <taxon>Sphingobacteriia</taxon>
        <taxon>Sphingobacteriales</taxon>
        <taxon>Sphingobacteriaceae</taxon>
        <taxon>Mucilaginibacter</taxon>
    </lineage>
</organism>
<dbReference type="PANTHER" id="PTHR23502:SF132">
    <property type="entry name" value="POLYAMINE TRANSPORTER 2-RELATED"/>
    <property type="match status" value="1"/>
</dbReference>
<dbReference type="Gene3D" id="1.20.1720.10">
    <property type="entry name" value="Multidrug resistance protein D"/>
    <property type="match status" value="1"/>
</dbReference>
<comment type="subcellular location">
    <subcellularLocation>
        <location evidence="1">Membrane</location>
        <topology evidence="1">Multi-pass membrane protein</topology>
    </subcellularLocation>
</comment>
<evidence type="ECO:0000259" key="7">
    <source>
        <dbReference type="PROSITE" id="PS50850"/>
    </source>
</evidence>
<reference evidence="8 9" key="1">
    <citation type="submission" date="2020-09" db="EMBL/GenBank/DDBJ databases">
        <title>Novel species of Mucilaginibacter isolated from a glacier on the Tibetan Plateau.</title>
        <authorList>
            <person name="Liu Q."/>
            <person name="Xin Y.-H."/>
        </authorList>
    </citation>
    <scope>NUCLEOTIDE SEQUENCE [LARGE SCALE GENOMIC DNA]</scope>
    <source>
        <strain evidence="8 9">CGMCC 1.13878</strain>
    </source>
</reference>
<keyword evidence="5 6" id="KW-0472">Membrane</keyword>
<feature type="domain" description="Major facilitator superfamily (MFS) profile" evidence="7">
    <location>
        <begin position="14"/>
        <end position="399"/>
    </location>
</feature>
<evidence type="ECO:0000256" key="3">
    <source>
        <dbReference type="ARBA" id="ARBA00022692"/>
    </source>
</evidence>
<feature type="transmembrane region" description="Helical" evidence="6">
    <location>
        <begin position="339"/>
        <end position="362"/>
    </location>
</feature>
<feature type="transmembrane region" description="Helical" evidence="6">
    <location>
        <begin position="109"/>
        <end position="126"/>
    </location>
</feature>
<evidence type="ECO:0000256" key="2">
    <source>
        <dbReference type="ARBA" id="ARBA00022448"/>
    </source>
</evidence>
<evidence type="ECO:0000256" key="6">
    <source>
        <dbReference type="SAM" id="Phobius"/>
    </source>
</evidence>
<proteinExistence type="predicted"/>
<dbReference type="PANTHER" id="PTHR23502">
    <property type="entry name" value="MAJOR FACILITATOR SUPERFAMILY"/>
    <property type="match status" value="1"/>
</dbReference>
<keyword evidence="2" id="KW-0813">Transport</keyword>
<comment type="caution">
    <text evidence="8">The sequence shown here is derived from an EMBL/GenBank/DDBJ whole genome shotgun (WGS) entry which is preliminary data.</text>
</comment>
<accession>A0ABR7X5R0</accession>
<evidence type="ECO:0000313" key="9">
    <source>
        <dbReference type="Proteomes" id="UP000618754"/>
    </source>
</evidence>